<evidence type="ECO:0000313" key="2">
    <source>
        <dbReference type="Proteomes" id="UP000184387"/>
    </source>
</evidence>
<dbReference type="SFLD" id="SFLDG01129">
    <property type="entry name" value="C1.5:_HAD__Beta-PGM__Phosphata"/>
    <property type="match status" value="1"/>
</dbReference>
<accession>A0A1M6P950</accession>
<dbReference type="InterPro" id="IPR023198">
    <property type="entry name" value="PGP-like_dom2"/>
</dbReference>
<dbReference type="InterPro" id="IPR023214">
    <property type="entry name" value="HAD_sf"/>
</dbReference>
<proteinExistence type="predicted"/>
<dbReference type="RefSeq" id="WP_086062396.1">
    <property type="nucleotide sequence ID" value="NZ_FQZF01000029.1"/>
</dbReference>
<dbReference type="EMBL" id="FQZF01000029">
    <property type="protein sequence ID" value="SHK04466.1"/>
    <property type="molecule type" value="Genomic_DNA"/>
</dbReference>
<evidence type="ECO:0000313" key="1">
    <source>
        <dbReference type="EMBL" id="SHK04466.1"/>
    </source>
</evidence>
<gene>
    <name evidence="1" type="ORF">SAMN02745194_04041</name>
</gene>
<dbReference type="SFLD" id="SFLDG01135">
    <property type="entry name" value="C1.5.6:_HAD__Beta-PGM__Phospha"/>
    <property type="match status" value="1"/>
</dbReference>
<dbReference type="PRINTS" id="PR00413">
    <property type="entry name" value="HADHALOGNASE"/>
</dbReference>
<dbReference type="OrthoDB" id="9800058at2"/>
<dbReference type="STRING" id="198092.SAMN02745194_04041"/>
<dbReference type="InterPro" id="IPR006439">
    <property type="entry name" value="HAD-SF_hydro_IA"/>
</dbReference>
<dbReference type="PANTHER" id="PTHR18901">
    <property type="entry name" value="2-DEOXYGLUCOSE-6-PHOSPHATE PHOSPHATASE 2"/>
    <property type="match status" value="1"/>
</dbReference>
<organism evidence="1 2">
    <name type="scientific">Muricoccus roseus</name>
    <dbReference type="NCBI Taxonomy" id="198092"/>
    <lineage>
        <taxon>Bacteria</taxon>
        <taxon>Pseudomonadati</taxon>
        <taxon>Pseudomonadota</taxon>
        <taxon>Alphaproteobacteria</taxon>
        <taxon>Acetobacterales</taxon>
        <taxon>Roseomonadaceae</taxon>
        <taxon>Muricoccus</taxon>
    </lineage>
</organism>
<reference evidence="1 2" key="1">
    <citation type="submission" date="2016-11" db="EMBL/GenBank/DDBJ databases">
        <authorList>
            <person name="Jaros S."/>
            <person name="Januszkiewicz K."/>
            <person name="Wedrychowicz H."/>
        </authorList>
    </citation>
    <scope>NUCLEOTIDE SEQUENCE [LARGE SCALE GENOMIC DNA]</scope>
    <source>
        <strain evidence="1 2">DSM 14916</strain>
    </source>
</reference>
<dbReference type="SFLD" id="SFLDS00003">
    <property type="entry name" value="Haloacid_Dehalogenase"/>
    <property type="match status" value="1"/>
</dbReference>
<dbReference type="SUPFAM" id="SSF56784">
    <property type="entry name" value="HAD-like"/>
    <property type="match status" value="1"/>
</dbReference>
<name>A0A1M6P950_9PROT</name>
<dbReference type="Pfam" id="PF00702">
    <property type="entry name" value="Hydrolase"/>
    <property type="match status" value="1"/>
</dbReference>
<dbReference type="Gene3D" id="1.10.150.240">
    <property type="entry name" value="Putative phosphatase, domain 2"/>
    <property type="match status" value="1"/>
</dbReference>
<keyword evidence="2" id="KW-1185">Reference proteome</keyword>
<dbReference type="Gene3D" id="3.40.50.1000">
    <property type="entry name" value="HAD superfamily/HAD-like"/>
    <property type="match status" value="1"/>
</dbReference>
<dbReference type="Proteomes" id="UP000184387">
    <property type="component" value="Unassembled WGS sequence"/>
</dbReference>
<sequence length="242" mass="25775">MRCVGAIERVRLAPALSPFIPEAVVLDMDGTLLDTESAYREAFRAAMARLGHELDEAFYARLLGISSRERGPIMRARLGRDFPWEECLRDYRTRKALLLEGPVRIKRGAAELLAALAAEGMPCAIATSAGRRTALTALERAGLLPAIRVLVTRDEVSAGKPDPALFLRAAEALGAAPARCLAVEDSPPGIAAARAAGMRVVVVPDLLPPGPEAEEAGLTIAADLLEVRALLRNLRNGEAPTA</sequence>
<protein>
    <submittedName>
        <fullName evidence="1">Haloacid dehalogenase superfamily, subfamily IA, variant 3 with third motif having DD or ED</fullName>
    </submittedName>
</protein>
<dbReference type="InterPro" id="IPR036412">
    <property type="entry name" value="HAD-like_sf"/>
</dbReference>
<dbReference type="AlphaFoldDB" id="A0A1M6P950"/>
<dbReference type="PANTHER" id="PTHR18901:SF38">
    <property type="entry name" value="PSEUDOURIDINE-5'-PHOSPHATASE"/>
    <property type="match status" value="1"/>
</dbReference>
<dbReference type="NCBIfam" id="TIGR01509">
    <property type="entry name" value="HAD-SF-IA-v3"/>
    <property type="match status" value="1"/>
</dbReference>